<evidence type="ECO:0000256" key="2">
    <source>
        <dbReference type="ARBA" id="ARBA00023125"/>
    </source>
</evidence>
<name>A0ABW8AAL9_9ACTN</name>
<evidence type="ECO:0000256" key="4">
    <source>
        <dbReference type="PROSITE-ProRule" id="PRU00335"/>
    </source>
</evidence>
<dbReference type="InterPro" id="IPR050109">
    <property type="entry name" value="HTH-type_TetR-like_transc_reg"/>
</dbReference>
<dbReference type="InterPro" id="IPR009057">
    <property type="entry name" value="Homeodomain-like_sf"/>
</dbReference>
<dbReference type="Gene3D" id="1.10.10.60">
    <property type="entry name" value="Homeodomain-like"/>
    <property type="match status" value="1"/>
</dbReference>
<feature type="DNA-binding region" description="H-T-H motif" evidence="4">
    <location>
        <begin position="46"/>
        <end position="65"/>
    </location>
</feature>
<evidence type="ECO:0000256" key="3">
    <source>
        <dbReference type="ARBA" id="ARBA00023163"/>
    </source>
</evidence>
<dbReference type="Gene3D" id="1.10.357.10">
    <property type="entry name" value="Tetracycline Repressor, domain 2"/>
    <property type="match status" value="1"/>
</dbReference>
<keyword evidence="1" id="KW-0805">Transcription regulation</keyword>
<protein>
    <submittedName>
        <fullName evidence="7">TetR/AcrR family transcriptional regulator</fullName>
    </submittedName>
</protein>
<comment type="caution">
    <text evidence="7">The sequence shown here is derived from an EMBL/GenBank/DDBJ whole genome shotgun (WGS) entry which is preliminary data.</text>
</comment>
<dbReference type="InterPro" id="IPR001647">
    <property type="entry name" value="HTH_TetR"/>
</dbReference>
<evidence type="ECO:0000313" key="8">
    <source>
        <dbReference type="Proteomes" id="UP001612928"/>
    </source>
</evidence>
<dbReference type="SUPFAM" id="SSF48498">
    <property type="entry name" value="Tetracyclin repressor-like, C-terminal domain"/>
    <property type="match status" value="1"/>
</dbReference>
<gene>
    <name evidence="7" type="ORF">ACIBP5_24010</name>
</gene>
<dbReference type="Proteomes" id="UP001612928">
    <property type="component" value="Unassembled WGS sequence"/>
</dbReference>
<evidence type="ECO:0000259" key="6">
    <source>
        <dbReference type="PROSITE" id="PS50977"/>
    </source>
</evidence>
<dbReference type="SUPFAM" id="SSF46689">
    <property type="entry name" value="Homeodomain-like"/>
    <property type="match status" value="1"/>
</dbReference>
<dbReference type="InterPro" id="IPR036271">
    <property type="entry name" value="Tet_transcr_reg_TetR-rel_C_sf"/>
</dbReference>
<dbReference type="RefSeq" id="WP_397023102.1">
    <property type="nucleotide sequence ID" value="NZ_JBITMB010000005.1"/>
</dbReference>
<dbReference type="PANTHER" id="PTHR30055:SF151">
    <property type="entry name" value="TRANSCRIPTIONAL REGULATORY PROTEIN"/>
    <property type="match status" value="1"/>
</dbReference>
<organism evidence="7 8">
    <name type="scientific">Nonomuraea indica</name>
    <dbReference type="NCBI Taxonomy" id="1581193"/>
    <lineage>
        <taxon>Bacteria</taxon>
        <taxon>Bacillati</taxon>
        <taxon>Actinomycetota</taxon>
        <taxon>Actinomycetes</taxon>
        <taxon>Streptosporangiales</taxon>
        <taxon>Streptosporangiaceae</taxon>
        <taxon>Nonomuraea</taxon>
    </lineage>
</organism>
<sequence length="245" mass="26712">MPPKQPAVPSVWTRPRKEREQPALSRGRIVTEAVRLLDADGIDALSMRSLGTRLGAGATSLYRHVASKDELIELAVDEVFGELEVPAEAGPDDWRAALAATAGSLRAMVLRHPWFASVVGQVGLAFLGPNMMRMSDRVLGILGAAGFDVTEADRAMKALVAYVLGMATSEAAWLNVLAQSGQDEGELLRALMPAAEQAVRDHPHLRAFYAAVPRQEAQPDLARRRDEDFDYGLQRLLDGLRHRLA</sequence>
<dbReference type="PROSITE" id="PS50977">
    <property type="entry name" value="HTH_TETR_2"/>
    <property type="match status" value="1"/>
</dbReference>
<dbReference type="InterPro" id="IPR004111">
    <property type="entry name" value="Repressor_TetR_C"/>
</dbReference>
<dbReference type="Pfam" id="PF00440">
    <property type="entry name" value="TetR_N"/>
    <property type="match status" value="1"/>
</dbReference>
<dbReference type="PANTHER" id="PTHR30055">
    <property type="entry name" value="HTH-TYPE TRANSCRIPTIONAL REGULATOR RUTR"/>
    <property type="match status" value="1"/>
</dbReference>
<feature type="region of interest" description="Disordered" evidence="5">
    <location>
        <begin position="1"/>
        <end position="24"/>
    </location>
</feature>
<dbReference type="Pfam" id="PF02909">
    <property type="entry name" value="TetR_C_1"/>
    <property type="match status" value="1"/>
</dbReference>
<evidence type="ECO:0000256" key="5">
    <source>
        <dbReference type="SAM" id="MobiDB-lite"/>
    </source>
</evidence>
<proteinExistence type="predicted"/>
<keyword evidence="3" id="KW-0804">Transcription</keyword>
<feature type="domain" description="HTH tetR-type" evidence="6">
    <location>
        <begin position="23"/>
        <end position="83"/>
    </location>
</feature>
<accession>A0ABW8AAL9</accession>
<evidence type="ECO:0000313" key="7">
    <source>
        <dbReference type="EMBL" id="MFI7443047.1"/>
    </source>
</evidence>
<reference evidence="7 8" key="1">
    <citation type="submission" date="2024-10" db="EMBL/GenBank/DDBJ databases">
        <title>The Natural Products Discovery Center: Release of the First 8490 Sequenced Strains for Exploring Actinobacteria Biosynthetic Diversity.</title>
        <authorList>
            <person name="Kalkreuter E."/>
            <person name="Kautsar S.A."/>
            <person name="Yang D."/>
            <person name="Bader C.D."/>
            <person name="Teijaro C.N."/>
            <person name="Fluegel L."/>
            <person name="Davis C.M."/>
            <person name="Simpson J.R."/>
            <person name="Lauterbach L."/>
            <person name="Steele A.D."/>
            <person name="Gui C."/>
            <person name="Meng S."/>
            <person name="Li G."/>
            <person name="Viehrig K."/>
            <person name="Ye F."/>
            <person name="Su P."/>
            <person name="Kiefer A.F."/>
            <person name="Nichols A."/>
            <person name="Cepeda A.J."/>
            <person name="Yan W."/>
            <person name="Fan B."/>
            <person name="Jiang Y."/>
            <person name="Adhikari A."/>
            <person name="Zheng C.-J."/>
            <person name="Schuster L."/>
            <person name="Cowan T.M."/>
            <person name="Smanski M.J."/>
            <person name="Chevrette M.G."/>
            <person name="De Carvalho L.P.S."/>
            <person name="Shen B."/>
        </authorList>
    </citation>
    <scope>NUCLEOTIDE SEQUENCE [LARGE SCALE GENOMIC DNA]</scope>
    <source>
        <strain evidence="7 8">NPDC049503</strain>
    </source>
</reference>
<keyword evidence="8" id="KW-1185">Reference proteome</keyword>
<dbReference type="InterPro" id="IPR023772">
    <property type="entry name" value="DNA-bd_HTH_TetR-type_CS"/>
</dbReference>
<dbReference type="EMBL" id="JBITMB010000005">
    <property type="protein sequence ID" value="MFI7443047.1"/>
    <property type="molecule type" value="Genomic_DNA"/>
</dbReference>
<evidence type="ECO:0000256" key="1">
    <source>
        <dbReference type="ARBA" id="ARBA00023015"/>
    </source>
</evidence>
<keyword evidence="2 4" id="KW-0238">DNA-binding</keyword>
<dbReference type="PROSITE" id="PS01081">
    <property type="entry name" value="HTH_TETR_1"/>
    <property type="match status" value="1"/>
</dbReference>